<feature type="region of interest" description="Disordered" evidence="8">
    <location>
        <begin position="1"/>
        <end position="23"/>
    </location>
</feature>
<dbReference type="InterPro" id="IPR032675">
    <property type="entry name" value="LRR_dom_sf"/>
</dbReference>
<dbReference type="InterPro" id="IPR030217">
    <property type="entry name" value="NXF_fam"/>
</dbReference>
<keyword evidence="5" id="KW-0677">Repeat</keyword>
<evidence type="ECO:0000256" key="5">
    <source>
        <dbReference type="ARBA" id="ARBA00022737"/>
    </source>
</evidence>
<sequence>MSYRGRGRSGQNNGGQGGMQVDGSNNSPSLVALDFQNWQGGTQSDLISFIKRKSRITLQNPRVNGPVLTAFVPERDVSIVTKLNGIRFAGQALQISAQSSASTTNATIQTVDVLTGFLNSRYNASAQLLNLSNMGQDPVLLERGMLANPTTATKMFMALMKMAKDNLPGVRSVSLETNQLTDISSVQSLSTSFPNLENLSLANNMLPNFQALLPWRNRFPKLRELVIQGNPLLNDPNSQREIVSMFPRLVMLDGVTVRNEADLPRDALPMPVLPTFFETPEIQNLSQSFLAEFLRCWDTDRSQLLGLYDDASMFSMCYNTNTPKLPSHQPTNRRGPNPNTPYTSTSRNLAFSNTPATRNQRLAIGRNAILTVFQKLPATKHDLSQAHKFAIDGIALNGVRSPQDSAISVSIHGEMLDVTSNLTRSFDRTLVILPSPVGGSFVIASDMLTIRSAAGSDAFTSPRAGQSANVTPHVTPATTPTPAPTGATPDPSTAETLVHQLMAQTGLTLKYAQECLQQANFDLGLALNLFQQSRSQLPPDAFAQ</sequence>
<evidence type="ECO:0000256" key="6">
    <source>
        <dbReference type="ARBA" id="ARBA00022816"/>
    </source>
</evidence>
<dbReference type="Pfam" id="PF18444">
    <property type="entry name" value="RRM_9"/>
    <property type="match status" value="1"/>
</dbReference>
<dbReference type="Pfam" id="PF22602">
    <property type="entry name" value="NXF_NTF2"/>
    <property type="match status" value="1"/>
</dbReference>
<feature type="compositionally biased region" description="Low complexity" evidence="8">
    <location>
        <begin position="471"/>
        <end position="493"/>
    </location>
</feature>
<dbReference type="SMART" id="SM00804">
    <property type="entry name" value="TAP_C"/>
    <property type="match status" value="1"/>
</dbReference>
<comment type="subcellular location">
    <subcellularLocation>
        <location evidence="1">Nucleus</location>
    </subcellularLocation>
</comment>
<evidence type="ECO:0000256" key="1">
    <source>
        <dbReference type="ARBA" id="ARBA00004123"/>
    </source>
</evidence>
<dbReference type="Gene3D" id="3.10.450.50">
    <property type="match status" value="1"/>
</dbReference>
<dbReference type="RefSeq" id="XP_024666753.1">
    <property type="nucleotide sequence ID" value="XM_024810985.1"/>
</dbReference>
<reference evidence="11 12" key="1">
    <citation type="submission" date="2017-04" db="EMBL/GenBank/DDBJ databases">
        <title>Genome sequencing of [Candida] sorbophila.</title>
        <authorList>
            <person name="Ahn J.O."/>
        </authorList>
    </citation>
    <scope>NUCLEOTIDE SEQUENCE [LARGE SCALE GENOMIC DNA]</scope>
    <source>
        <strain evidence="11 12">DS02</strain>
    </source>
</reference>
<gene>
    <name evidence="11" type="ORF">B9G98_04428</name>
</gene>
<dbReference type="Pfam" id="PF03943">
    <property type="entry name" value="TAP_C"/>
    <property type="match status" value="1"/>
</dbReference>
<dbReference type="AlphaFoldDB" id="A0A2T0FPA4"/>
<dbReference type="Gene3D" id="1.10.8.10">
    <property type="entry name" value="DNA helicase RuvA subunit, C-terminal domain"/>
    <property type="match status" value="1"/>
</dbReference>
<evidence type="ECO:0000256" key="7">
    <source>
        <dbReference type="ARBA" id="ARBA00023242"/>
    </source>
</evidence>
<evidence type="ECO:0000259" key="10">
    <source>
        <dbReference type="PROSITE" id="PS51281"/>
    </source>
</evidence>
<dbReference type="EMBL" id="NDIQ01000022">
    <property type="protein sequence ID" value="PRT56808.1"/>
    <property type="molecule type" value="Genomic_DNA"/>
</dbReference>
<dbReference type="GO" id="GO:0016973">
    <property type="term" value="P:poly(A)+ mRNA export from nucleus"/>
    <property type="evidence" value="ECO:0007669"/>
    <property type="project" value="TreeGrafter"/>
</dbReference>
<dbReference type="InterPro" id="IPR040736">
    <property type="entry name" value="Mex67_RRM"/>
</dbReference>
<dbReference type="Gene3D" id="3.80.10.10">
    <property type="entry name" value="Ribonuclease Inhibitor"/>
    <property type="match status" value="1"/>
</dbReference>
<dbReference type="InterPro" id="IPR002075">
    <property type="entry name" value="NTF2_dom"/>
</dbReference>
<feature type="domain" description="NTF2" evidence="9">
    <location>
        <begin position="285"/>
        <end position="450"/>
    </location>
</feature>
<organism evidence="11 12">
    <name type="scientific">Wickerhamiella sorbophila</name>
    <dbReference type="NCBI Taxonomy" id="45607"/>
    <lineage>
        <taxon>Eukaryota</taxon>
        <taxon>Fungi</taxon>
        <taxon>Dikarya</taxon>
        <taxon>Ascomycota</taxon>
        <taxon>Saccharomycotina</taxon>
        <taxon>Dipodascomycetes</taxon>
        <taxon>Dipodascales</taxon>
        <taxon>Trichomonascaceae</taxon>
        <taxon>Wickerhamiella</taxon>
    </lineage>
</organism>
<dbReference type="SUPFAM" id="SSF54427">
    <property type="entry name" value="NTF2-like"/>
    <property type="match status" value="1"/>
</dbReference>
<keyword evidence="6" id="KW-0509">mRNA transport</keyword>
<dbReference type="PANTHER" id="PTHR10662">
    <property type="entry name" value="NUCLEAR RNA EXPORT FACTOR"/>
    <property type="match status" value="1"/>
</dbReference>
<feature type="compositionally biased region" description="Low complexity" evidence="8">
    <location>
        <begin position="330"/>
        <end position="341"/>
    </location>
</feature>
<keyword evidence="7" id="KW-0539">Nucleus</keyword>
<feature type="compositionally biased region" description="Polar residues" evidence="8">
    <location>
        <begin position="342"/>
        <end position="351"/>
    </location>
</feature>
<dbReference type="GO" id="GO:0003723">
    <property type="term" value="F:RNA binding"/>
    <property type="evidence" value="ECO:0007669"/>
    <property type="project" value="TreeGrafter"/>
</dbReference>
<proteinExistence type="inferred from homology"/>
<keyword evidence="12" id="KW-1185">Reference proteome</keyword>
<evidence type="ECO:0000256" key="2">
    <source>
        <dbReference type="ARBA" id="ARBA00009285"/>
    </source>
</evidence>
<dbReference type="OrthoDB" id="25872at2759"/>
<dbReference type="InterPro" id="IPR009060">
    <property type="entry name" value="UBA-like_sf"/>
</dbReference>
<feature type="domain" description="TAP-C" evidence="10">
    <location>
        <begin position="492"/>
        <end position="544"/>
    </location>
</feature>
<dbReference type="Proteomes" id="UP000238350">
    <property type="component" value="Unassembled WGS sequence"/>
</dbReference>
<evidence type="ECO:0000313" key="12">
    <source>
        <dbReference type="Proteomes" id="UP000238350"/>
    </source>
</evidence>
<feature type="region of interest" description="Disordered" evidence="8">
    <location>
        <begin position="322"/>
        <end position="351"/>
    </location>
</feature>
<dbReference type="PROSITE" id="PS50177">
    <property type="entry name" value="NTF2_DOMAIN"/>
    <property type="match status" value="1"/>
</dbReference>
<keyword evidence="4" id="KW-0433">Leucine-rich repeat</keyword>
<dbReference type="InterPro" id="IPR032710">
    <property type="entry name" value="NTF2-like_dom_sf"/>
</dbReference>
<dbReference type="PROSITE" id="PS51281">
    <property type="entry name" value="TAP_C"/>
    <property type="match status" value="1"/>
</dbReference>
<comment type="caution">
    <text evidence="11">The sequence shown here is derived from an EMBL/GenBank/DDBJ whole genome shotgun (WGS) entry which is preliminary data.</text>
</comment>
<dbReference type="InterPro" id="IPR057125">
    <property type="entry name" value="NXF1/2/3/5-like_LRR"/>
</dbReference>
<accession>A0A2T0FPA4</accession>
<evidence type="ECO:0000259" key="9">
    <source>
        <dbReference type="PROSITE" id="PS50177"/>
    </source>
</evidence>
<dbReference type="Pfam" id="PF24048">
    <property type="entry name" value="LRR_NXF1-5"/>
    <property type="match status" value="1"/>
</dbReference>
<dbReference type="SUPFAM" id="SSF52058">
    <property type="entry name" value="L domain-like"/>
    <property type="match status" value="1"/>
</dbReference>
<dbReference type="InterPro" id="IPR005637">
    <property type="entry name" value="TAP_C_dom"/>
</dbReference>
<name>A0A2T0FPA4_9ASCO</name>
<dbReference type="GO" id="GO:0005634">
    <property type="term" value="C:nucleus"/>
    <property type="evidence" value="ECO:0007669"/>
    <property type="project" value="UniProtKB-SubCell"/>
</dbReference>
<evidence type="ECO:0000256" key="4">
    <source>
        <dbReference type="ARBA" id="ARBA00022614"/>
    </source>
</evidence>
<evidence type="ECO:0000313" key="11">
    <source>
        <dbReference type="EMBL" id="PRT56808.1"/>
    </source>
</evidence>
<dbReference type="SUPFAM" id="SSF46934">
    <property type="entry name" value="UBA-like"/>
    <property type="match status" value="1"/>
</dbReference>
<dbReference type="STRING" id="45607.A0A2T0FPA4"/>
<dbReference type="CDD" id="cd14342">
    <property type="entry name" value="UBA_TAP-C"/>
    <property type="match status" value="1"/>
</dbReference>
<dbReference type="GeneID" id="36518176"/>
<dbReference type="InterPro" id="IPR018222">
    <property type="entry name" value="Nuclear_transport_factor_2_euk"/>
</dbReference>
<keyword evidence="3" id="KW-0813">Transport</keyword>
<protein>
    <submittedName>
        <fullName evidence="11">mRNA export factor mex67</fullName>
    </submittedName>
</protein>
<feature type="region of interest" description="Disordered" evidence="8">
    <location>
        <begin position="458"/>
        <end position="493"/>
    </location>
</feature>
<evidence type="ECO:0000256" key="8">
    <source>
        <dbReference type="SAM" id="MobiDB-lite"/>
    </source>
</evidence>
<dbReference type="PANTHER" id="PTHR10662:SF22">
    <property type="entry name" value="NUCLEAR RNA EXPORT FACTOR 1"/>
    <property type="match status" value="1"/>
</dbReference>
<evidence type="ECO:0000256" key="3">
    <source>
        <dbReference type="ARBA" id="ARBA00022448"/>
    </source>
</evidence>
<comment type="similarity">
    <text evidence="2">Belongs to the NXF family.</text>
</comment>